<dbReference type="EC" id="3.4.11.-" evidence="2"/>
<dbReference type="PANTHER" id="PTHR34448:SF3">
    <property type="entry name" value="AMINOPEPTIDASE AMPS"/>
    <property type="match status" value="1"/>
</dbReference>
<dbReference type="GO" id="GO:0004177">
    <property type="term" value="F:aminopeptidase activity"/>
    <property type="evidence" value="ECO:0007669"/>
    <property type="project" value="UniProtKB-KW"/>
</dbReference>
<evidence type="ECO:0000256" key="1">
    <source>
        <dbReference type="ARBA" id="ARBA00022723"/>
    </source>
</evidence>
<name>A0ABV1BVR7_9FIRM</name>
<dbReference type="RefSeq" id="WP_022502331.1">
    <property type="nucleotide sequence ID" value="NZ_DAWDAH010000002.1"/>
</dbReference>
<organism evidence="2 3">
    <name type="scientific">[Lactobacillus] rogosae</name>
    <dbReference type="NCBI Taxonomy" id="706562"/>
    <lineage>
        <taxon>Bacteria</taxon>
        <taxon>Bacillati</taxon>
        <taxon>Bacillota</taxon>
        <taxon>Clostridia</taxon>
        <taxon>Lachnospirales</taxon>
        <taxon>Lachnospiraceae</taxon>
        <taxon>Lachnospira</taxon>
    </lineage>
</organism>
<dbReference type="SUPFAM" id="SSF144052">
    <property type="entry name" value="Thermophilic metalloprotease-like"/>
    <property type="match status" value="1"/>
</dbReference>
<dbReference type="Proteomes" id="UP001442364">
    <property type="component" value="Unassembled WGS sequence"/>
</dbReference>
<keyword evidence="2" id="KW-0378">Hydrolase</keyword>
<dbReference type="InterPro" id="IPR052170">
    <property type="entry name" value="M29_Exopeptidase"/>
</dbReference>
<dbReference type="EMBL" id="JBBMER010000004">
    <property type="protein sequence ID" value="MEQ2379614.1"/>
    <property type="molecule type" value="Genomic_DNA"/>
</dbReference>
<proteinExistence type="predicted"/>
<keyword evidence="2" id="KW-0031">Aminopeptidase</keyword>
<dbReference type="Pfam" id="PF02073">
    <property type="entry name" value="Peptidase_M29"/>
    <property type="match status" value="1"/>
</dbReference>
<sequence length="691" mass="79368">MFDDNIEERYSLAIERISEINKDDELSDYGAGSYADYFKNVSAFILLMDKLKNDIAGKAFDNASLEELGEYNRALYKDVTGEAYNTSYANPRVSVRCFGEQCGRLFSMVYMEIRGLIVYMYERRLADATALIELFIELYCIVKDCAADNTEADYKHLKEAVYWYVSDYSDDHIEYRIRELIDPSLDFAVRIIMDSDLNDLRYLYRYGEYITDNEIKMAQHLNSLSEQQIKDMAATFTEGYRKGFILGNKPLEKKQTVNIRYCVGFERLVREEIKQFEAMGLKPTIYRAAVNSINKRMHIKIGYYGASPNKQMEFDHRFDNALYLDGDFVERKLGALKNAYEKHKELADVHGGPAVMEVFGEKPFEPDDAKECYHLDDKQQKLIVKYNNESGAIVNSYIKGEERSFTIIAYPSPEAGDKFTEIFDEIVKINTLDYDKYKVVQQRIIDVLDTAEYVRVKGCNGNETDMKVSIMKVNDGSKQTVFENCLADVNIPLGEVFTSPVLKGTEGVLNVSKVYLNDINFKNLKVHFKDGFVTDYMCDNYEDEKRCKDLFKENVLFNHNTLPIGEFAIGTNTTAYVSANRYDIVYLLPILIVEKMGPHFALGDTCYSRSEDVAVFNPDGKEIISRDNEVSLLRKSEPDKAYYNCHTDITIPYDEIGRISVVDYSGKETSIIENGRFVLSGTDMLNEPFED</sequence>
<keyword evidence="2" id="KW-0645">Protease</keyword>
<comment type="caution">
    <text evidence="2">The sequence shown here is derived from an EMBL/GenBank/DDBJ whole genome shotgun (WGS) entry which is preliminary data.</text>
</comment>
<evidence type="ECO:0000313" key="2">
    <source>
        <dbReference type="EMBL" id="MEQ2379614.1"/>
    </source>
</evidence>
<dbReference type="PANTHER" id="PTHR34448">
    <property type="entry name" value="AMINOPEPTIDASE"/>
    <property type="match status" value="1"/>
</dbReference>
<accession>A0ABV1BVR7</accession>
<gene>
    <name evidence="2" type="ORF">WMO14_06945</name>
</gene>
<evidence type="ECO:0000313" key="3">
    <source>
        <dbReference type="Proteomes" id="UP001442364"/>
    </source>
</evidence>
<dbReference type="InterPro" id="IPR000787">
    <property type="entry name" value="Peptidase_M29"/>
</dbReference>
<protein>
    <submittedName>
        <fullName evidence="2">Aminopeptidase</fullName>
        <ecNumber evidence="2">3.4.11.-</ecNumber>
    </submittedName>
</protein>
<keyword evidence="1" id="KW-0479">Metal-binding</keyword>
<reference evidence="2 3" key="1">
    <citation type="submission" date="2024-03" db="EMBL/GenBank/DDBJ databases">
        <title>Human intestinal bacterial collection.</title>
        <authorList>
            <person name="Pauvert C."/>
            <person name="Hitch T.C.A."/>
            <person name="Clavel T."/>
        </authorList>
    </citation>
    <scope>NUCLEOTIDE SEQUENCE [LARGE SCALE GENOMIC DNA]</scope>
    <source>
        <strain evidence="2 3">CLA-AA-H255</strain>
    </source>
</reference>
<keyword evidence="3" id="KW-1185">Reference proteome</keyword>